<organism evidence="1 2">
    <name type="scientific">Gossypium stocksii</name>
    <dbReference type="NCBI Taxonomy" id="47602"/>
    <lineage>
        <taxon>Eukaryota</taxon>
        <taxon>Viridiplantae</taxon>
        <taxon>Streptophyta</taxon>
        <taxon>Embryophyta</taxon>
        <taxon>Tracheophyta</taxon>
        <taxon>Spermatophyta</taxon>
        <taxon>Magnoliopsida</taxon>
        <taxon>eudicotyledons</taxon>
        <taxon>Gunneridae</taxon>
        <taxon>Pentapetalae</taxon>
        <taxon>rosids</taxon>
        <taxon>malvids</taxon>
        <taxon>Malvales</taxon>
        <taxon>Malvaceae</taxon>
        <taxon>Malvoideae</taxon>
        <taxon>Gossypium</taxon>
    </lineage>
</organism>
<accession>A0A9D3UVS5</accession>
<comment type="caution">
    <text evidence="1">The sequence shown here is derived from an EMBL/GenBank/DDBJ whole genome shotgun (WGS) entry which is preliminary data.</text>
</comment>
<dbReference type="AlphaFoldDB" id="A0A9D3UVS5"/>
<proteinExistence type="predicted"/>
<evidence type="ECO:0000313" key="2">
    <source>
        <dbReference type="Proteomes" id="UP000828251"/>
    </source>
</evidence>
<dbReference type="EMBL" id="JAIQCV010000009">
    <property type="protein sequence ID" value="KAH1063243.1"/>
    <property type="molecule type" value="Genomic_DNA"/>
</dbReference>
<keyword evidence="2" id="KW-1185">Reference proteome</keyword>
<protein>
    <submittedName>
        <fullName evidence="1">Uncharacterized protein</fullName>
    </submittedName>
</protein>
<gene>
    <name evidence="1" type="ORF">J1N35_028230</name>
</gene>
<name>A0A9D3UVS5_9ROSI</name>
<dbReference type="Proteomes" id="UP000828251">
    <property type="component" value="Unassembled WGS sequence"/>
</dbReference>
<sequence>MYALGNGLYKGWDIPKTTLLCGDSLVSVGIDMPIYGLGHCLYKGCDICGSSGGQPKLKPVTAEVAKKWELFRGLYESPMIKNQLKDQLLMATEEATASTTMLLQTLLLYLERKLPWACKAVGYLMQRNVFSLFREVILTVKLNFEAK</sequence>
<evidence type="ECO:0000313" key="1">
    <source>
        <dbReference type="EMBL" id="KAH1063243.1"/>
    </source>
</evidence>
<dbReference type="OrthoDB" id="10545073at2759"/>
<reference evidence="1 2" key="1">
    <citation type="journal article" date="2021" name="Plant Biotechnol. J.">
        <title>Multi-omics assisted identification of the key and species-specific regulatory components of drought-tolerant mechanisms in Gossypium stocksii.</title>
        <authorList>
            <person name="Yu D."/>
            <person name="Ke L."/>
            <person name="Zhang D."/>
            <person name="Wu Y."/>
            <person name="Sun Y."/>
            <person name="Mei J."/>
            <person name="Sun J."/>
            <person name="Sun Y."/>
        </authorList>
    </citation>
    <scope>NUCLEOTIDE SEQUENCE [LARGE SCALE GENOMIC DNA]</scope>
    <source>
        <strain evidence="2">cv. E1</strain>
        <tissue evidence="1">Leaf</tissue>
    </source>
</reference>